<reference evidence="1" key="1">
    <citation type="submission" date="2019-10" db="EMBL/GenBank/DDBJ databases">
        <title>Conservation and host-specific expression of non-tandemly repeated heterogenous ribosome RNA gene in arbuscular mycorrhizal fungi.</title>
        <authorList>
            <person name="Maeda T."/>
            <person name="Kobayashi Y."/>
            <person name="Nakagawa T."/>
            <person name="Ezawa T."/>
            <person name="Yamaguchi K."/>
            <person name="Bino T."/>
            <person name="Nishimoto Y."/>
            <person name="Shigenobu S."/>
            <person name="Kawaguchi M."/>
        </authorList>
    </citation>
    <scope>NUCLEOTIDE SEQUENCE</scope>
    <source>
        <strain evidence="1">HR1</strain>
    </source>
</reference>
<proteinExistence type="predicted"/>
<protein>
    <submittedName>
        <fullName evidence="1">Uncharacterized protein</fullName>
    </submittedName>
</protein>
<gene>
    <name evidence="1" type="ORF">RCL2_002805200</name>
</gene>
<dbReference type="Proteomes" id="UP000615446">
    <property type="component" value="Unassembled WGS sequence"/>
</dbReference>
<name>A0A8H3MF24_9GLOM</name>
<dbReference type="AlphaFoldDB" id="A0A8H3MF24"/>
<evidence type="ECO:0000313" key="2">
    <source>
        <dbReference type="Proteomes" id="UP000615446"/>
    </source>
</evidence>
<sequence length="71" mass="8064">MDFLYIKQVKKKLTEALKVQTSALLHDLFLRLPQLAKGITVATPIAADLFKNFSDYRLDLSLQKVKPKTST</sequence>
<evidence type="ECO:0000313" key="1">
    <source>
        <dbReference type="EMBL" id="GET01654.1"/>
    </source>
</evidence>
<accession>A0A8H3MF24</accession>
<dbReference type="EMBL" id="BLAL01000300">
    <property type="protein sequence ID" value="GET01654.1"/>
    <property type="molecule type" value="Genomic_DNA"/>
</dbReference>
<comment type="caution">
    <text evidence="1">The sequence shown here is derived from an EMBL/GenBank/DDBJ whole genome shotgun (WGS) entry which is preliminary data.</text>
</comment>
<organism evidence="1 2">
    <name type="scientific">Rhizophagus clarus</name>
    <dbReference type="NCBI Taxonomy" id="94130"/>
    <lineage>
        <taxon>Eukaryota</taxon>
        <taxon>Fungi</taxon>
        <taxon>Fungi incertae sedis</taxon>
        <taxon>Mucoromycota</taxon>
        <taxon>Glomeromycotina</taxon>
        <taxon>Glomeromycetes</taxon>
        <taxon>Glomerales</taxon>
        <taxon>Glomeraceae</taxon>
        <taxon>Rhizophagus</taxon>
    </lineage>
</organism>